<dbReference type="Proteomes" id="UP000028701">
    <property type="component" value="Unassembled WGS sequence"/>
</dbReference>
<dbReference type="OrthoDB" id="8420948at2"/>
<name>A0A081D1W4_9HYPH</name>
<reference evidence="1 2" key="1">
    <citation type="submission" date="2014-08" db="EMBL/GenBank/DDBJ databases">
        <title>Whole genome shotgun sequence of Rhizobium rubi NBRC 13261.</title>
        <authorList>
            <person name="Katano-Makiyama Y."/>
            <person name="Hosoyama A."/>
            <person name="Hashimoto M."/>
            <person name="Hosoyama Y."/>
            <person name="Noguchi M."/>
            <person name="Tsuchikane K."/>
            <person name="Uohara A."/>
            <person name="Ohji S."/>
            <person name="Ichikawa N."/>
            <person name="Kimura A."/>
            <person name="Yamazoe A."/>
            <person name="Fujita N."/>
        </authorList>
    </citation>
    <scope>NUCLEOTIDE SEQUENCE [LARGE SCALE GENOMIC DNA]</scope>
    <source>
        <strain evidence="1 2">NBRC 13261</strain>
    </source>
</reference>
<evidence type="ECO:0000313" key="1">
    <source>
        <dbReference type="EMBL" id="GAK72910.1"/>
    </source>
</evidence>
<comment type="caution">
    <text evidence="1">The sequence shown here is derived from an EMBL/GenBank/DDBJ whole genome shotgun (WGS) entry which is preliminary data.</text>
</comment>
<dbReference type="AlphaFoldDB" id="A0A081D1W4"/>
<accession>A0A081D1W4</accession>
<organism evidence="1 2">
    <name type="scientific">Agrobacterium rubi TR3 = NBRC 13261</name>
    <dbReference type="NCBI Taxonomy" id="1368415"/>
    <lineage>
        <taxon>Bacteria</taxon>
        <taxon>Pseudomonadati</taxon>
        <taxon>Pseudomonadota</taxon>
        <taxon>Alphaproteobacteria</taxon>
        <taxon>Hyphomicrobiales</taxon>
        <taxon>Rhizobiaceae</taxon>
        <taxon>Rhizobium/Agrobacterium group</taxon>
        <taxon>Agrobacterium</taxon>
    </lineage>
</organism>
<gene>
    <name evidence="1" type="ORF">RRU01S_29_00270</name>
</gene>
<proteinExistence type="predicted"/>
<dbReference type="EMBL" id="BBJU01000029">
    <property type="protein sequence ID" value="GAK72910.1"/>
    <property type="molecule type" value="Genomic_DNA"/>
</dbReference>
<evidence type="ECO:0000313" key="2">
    <source>
        <dbReference type="Proteomes" id="UP000028701"/>
    </source>
</evidence>
<sequence>MTKAVILGLEGEEGLWLADLQSGTITAIKDPLTGELAKAASLRASCVTITKGIDFAIAASAETLGAGGIHEGDC</sequence>
<protein>
    <submittedName>
        <fullName evidence="1">Uncharacterized protein</fullName>
    </submittedName>
</protein>
<dbReference type="RefSeq" id="WP_045232348.1">
    <property type="nucleotide sequence ID" value="NZ_BBJU01000029.1"/>
</dbReference>